<accession>A0ABW2XI11</accession>
<dbReference type="PANTHER" id="PTHR47691:SF3">
    <property type="entry name" value="HTH-TYPE TRANSCRIPTIONAL REGULATOR RV0890C-RELATED"/>
    <property type="match status" value="1"/>
</dbReference>
<sequence length="282" mass="30457">MRANFEDAYRRLPPAAARLLRLLGLHPGEDVGAAAAAVLADLPEDEAADLLRTLVEHGLVADEGGGRFRLPGPQRDYARELAEREEPAADREAASRRVLDHYAAGAAAGDPRVEAEGLALLERERWKEAVQALEEGLRRAERDGGDRAVLLARHHLGRALVETGDLDRALDLLRPLPDAFAALPEPDRYSRGRALTSLGQAYLRLDRPVTALNLFGQALEIMRAEEAVEQQGDMFVHIADAARLRGDPVAEGAALDRAVELYAAVPSPKAGSTAERRAALGT</sequence>
<evidence type="ECO:0000313" key="2">
    <source>
        <dbReference type="Proteomes" id="UP001597063"/>
    </source>
</evidence>
<evidence type="ECO:0008006" key="3">
    <source>
        <dbReference type="Google" id="ProtNLM"/>
    </source>
</evidence>
<dbReference type="SUPFAM" id="SSF48452">
    <property type="entry name" value="TPR-like"/>
    <property type="match status" value="1"/>
</dbReference>
<comment type="caution">
    <text evidence="1">The sequence shown here is derived from an EMBL/GenBank/DDBJ whole genome shotgun (WGS) entry which is preliminary data.</text>
</comment>
<organism evidence="1 2">
    <name type="scientific">Actinomadura fibrosa</name>
    <dbReference type="NCBI Taxonomy" id="111802"/>
    <lineage>
        <taxon>Bacteria</taxon>
        <taxon>Bacillati</taxon>
        <taxon>Actinomycetota</taxon>
        <taxon>Actinomycetes</taxon>
        <taxon>Streptosporangiales</taxon>
        <taxon>Thermomonosporaceae</taxon>
        <taxon>Actinomadura</taxon>
    </lineage>
</organism>
<name>A0ABW2XI11_9ACTN</name>
<dbReference type="RefSeq" id="WP_131759438.1">
    <property type="nucleotide sequence ID" value="NZ_CAACUY010000078.1"/>
</dbReference>
<dbReference type="InterPro" id="IPR011990">
    <property type="entry name" value="TPR-like_helical_dom_sf"/>
</dbReference>
<dbReference type="EMBL" id="JBHTGP010000006">
    <property type="protein sequence ID" value="MFD0685078.1"/>
    <property type="molecule type" value="Genomic_DNA"/>
</dbReference>
<dbReference type="PANTHER" id="PTHR47691">
    <property type="entry name" value="REGULATOR-RELATED"/>
    <property type="match status" value="1"/>
</dbReference>
<dbReference type="Proteomes" id="UP001597063">
    <property type="component" value="Unassembled WGS sequence"/>
</dbReference>
<proteinExistence type="predicted"/>
<gene>
    <name evidence="1" type="ORF">ACFQZM_11255</name>
</gene>
<evidence type="ECO:0000313" key="1">
    <source>
        <dbReference type="EMBL" id="MFD0685078.1"/>
    </source>
</evidence>
<protein>
    <recommendedName>
        <fullName evidence="3">Tetratricopeptide repeat protein</fullName>
    </recommendedName>
</protein>
<reference evidence="2" key="1">
    <citation type="journal article" date="2019" name="Int. J. Syst. Evol. Microbiol.">
        <title>The Global Catalogue of Microorganisms (GCM) 10K type strain sequencing project: providing services to taxonomists for standard genome sequencing and annotation.</title>
        <authorList>
            <consortium name="The Broad Institute Genomics Platform"/>
            <consortium name="The Broad Institute Genome Sequencing Center for Infectious Disease"/>
            <person name="Wu L."/>
            <person name="Ma J."/>
        </authorList>
    </citation>
    <scope>NUCLEOTIDE SEQUENCE [LARGE SCALE GENOMIC DNA]</scope>
    <source>
        <strain evidence="2">JCM 9371</strain>
    </source>
</reference>
<dbReference type="Gene3D" id="1.25.40.10">
    <property type="entry name" value="Tetratricopeptide repeat domain"/>
    <property type="match status" value="1"/>
</dbReference>
<keyword evidence="2" id="KW-1185">Reference proteome</keyword>